<dbReference type="EMBL" id="JANRMS010000709">
    <property type="protein sequence ID" value="KAJ3535470.1"/>
    <property type="molecule type" value="Genomic_DNA"/>
</dbReference>
<proteinExistence type="predicted"/>
<evidence type="ECO:0000313" key="2">
    <source>
        <dbReference type="Proteomes" id="UP001148629"/>
    </source>
</evidence>
<protein>
    <submittedName>
        <fullName evidence="1">Uncharacterized protein</fullName>
    </submittedName>
</protein>
<evidence type="ECO:0000313" key="1">
    <source>
        <dbReference type="EMBL" id="KAJ3535470.1"/>
    </source>
</evidence>
<reference evidence="1" key="1">
    <citation type="submission" date="2022-08" db="EMBL/GenBank/DDBJ databases">
        <title>Genome Sequence of Fusarium decemcellulare.</title>
        <authorList>
            <person name="Buettner E."/>
        </authorList>
    </citation>
    <scope>NUCLEOTIDE SEQUENCE</scope>
    <source>
        <strain evidence="1">Babe19</strain>
    </source>
</reference>
<dbReference type="Proteomes" id="UP001148629">
    <property type="component" value="Unassembled WGS sequence"/>
</dbReference>
<accession>A0ACC1SAL1</accession>
<comment type="caution">
    <text evidence="1">The sequence shown here is derived from an EMBL/GenBank/DDBJ whole genome shotgun (WGS) entry which is preliminary data.</text>
</comment>
<gene>
    <name evidence="1" type="ORF">NM208_g7121</name>
</gene>
<sequence length="349" mass="38927">MKPQTTLEWGFFSVAAGQAALVTALQITVLVRYLDWVNPVVYQVPVSYVVPLTLAVSLLGCYFQVVVTLDSCRIKNTIQIWVQCIINICLSVAAGMQYLQAKDVVDRIIPGHDMYGTPFAKLERPFWKEARPLLLGCLVILSACSLLMCVLACYLHVEFAWSLYEHISPDIKMKARHQRYQAYLVFLKVEVLFVILFVVIYGLIQVHYQQPEFGLTMAIIPTSLIHGVLATYFMRSENKKGVALIVAVHIGIVAYLASRLVLLCGDGVVSRSWMKGEMTLLAVFGLVFNTVSAIAAVICVLNFDQGLKPLLQGQAANRPTAYEAEMNDLQNPSIPIAPPERVSRRFNID</sequence>
<keyword evidence="2" id="KW-1185">Reference proteome</keyword>
<name>A0ACC1SAL1_9HYPO</name>
<organism evidence="1 2">
    <name type="scientific">Fusarium decemcellulare</name>
    <dbReference type="NCBI Taxonomy" id="57161"/>
    <lineage>
        <taxon>Eukaryota</taxon>
        <taxon>Fungi</taxon>
        <taxon>Dikarya</taxon>
        <taxon>Ascomycota</taxon>
        <taxon>Pezizomycotina</taxon>
        <taxon>Sordariomycetes</taxon>
        <taxon>Hypocreomycetidae</taxon>
        <taxon>Hypocreales</taxon>
        <taxon>Nectriaceae</taxon>
        <taxon>Fusarium</taxon>
        <taxon>Fusarium decemcellulare species complex</taxon>
    </lineage>
</organism>